<reference evidence="6 7" key="1">
    <citation type="journal article" date="2023" name="Nucleic Acids Res.">
        <title>The hologenome of Daphnia magna reveals possible DNA methylation and microbiome-mediated evolution of the host genome.</title>
        <authorList>
            <person name="Chaturvedi A."/>
            <person name="Li X."/>
            <person name="Dhandapani V."/>
            <person name="Marshall H."/>
            <person name="Kissane S."/>
            <person name="Cuenca-Cambronero M."/>
            <person name="Asole G."/>
            <person name="Calvet F."/>
            <person name="Ruiz-Romero M."/>
            <person name="Marangio P."/>
            <person name="Guigo R."/>
            <person name="Rago D."/>
            <person name="Mirbahai L."/>
            <person name="Eastwood N."/>
            <person name="Colbourne J.K."/>
            <person name="Zhou J."/>
            <person name="Mallon E."/>
            <person name="Orsini L."/>
        </authorList>
    </citation>
    <scope>NUCLEOTIDE SEQUENCE [LARGE SCALE GENOMIC DNA]</scope>
    <source>
        <strain evidence="6">LRV0_1</strain>
    </source>
</reference>
<evidence type="ECO:0008006" key="8">
    <source>
        <dbReference type="Google" id="ProtNLM"/>
    </source>
</evidence>
<dbReference type="InterPro" id="IPR004031">
    <property type="entry name" value="PMP22/EMP/MP20/Claudin"/>
</dbReference>
<comment type="caution">
    <text evidence="6">The sequence shown here is derived from an EMBL/GenBank/DDBJ whole genome shotgun (WGS) entry which is preliminary data.</text>
</comment>
<dbReference type="PANTHER" id="PTHR21284:SF6">
    <property type="entry name" value="SINUOUS"/>
    <property type="match status" value="1"/>
</dbReference>
<proteinExistence type="predicted"/>
<evidence type="ECO:0000256" key="2">
    <source>
        <dbReference type="ARBA" id="ARBA00022692"/>
    </source>
</evidence>
<sequence length="218" mass="24973">MTKTRSTAAKIALPLFFVTVVCISIAFSTTHWLENWSKYYGDKFDKLGLWVHCFRSLPDPHDALHLRYFTGCRWVFNPFTAGYAEMRDFLMPPFFIAVQLFFTLCFMLMLVGIAGTLMYVLCFTYEHQVKLLRALAWDLTIAAFCGTIAVITFGALGDSRDWMPDFEHNFLSWSFGLAVVGTFGLYLSATLFFIEAKVQAKKHRDTTSQATFSMEHKV</sequence>
<feature type="transmembrane region" description="Helical" evidence="5">
    <location>
        <begin position="12"/>
        <end position="33"/>
    </location>
</feature>
<organism evidence="6 7">
    <name type="scientific">Daphnia magna</name>
    <dbReference type="NCBI Taxonomy" id="35525"/>
    <lineage>
        <taxon>Eukaryota</taxon>
        <taxon>Metazoa</taxon>
        <taxon>Ecdysozoa</taxon>
        <taxon>Arthropoda</taxon>
        <taxon>Crustacea</taxon>
        <taxon>Branchiopoda</taxon>
        <taxon>Diplostraca</taxon>
        <taxon>Cladocera</taxon>
        <taxon>Anomopoda</taxon>
        <taxon>Daphniidae</taxon>
        <taxon>Daphnia</taxon>
    </lineage>
</organism>
<evidence type="ECO:0000313" key="7">
    <source>
        <dbReference type="Proteomes" id="UP001234178"/>
    </source>
</evidence>
<dbReference type="Proteomes" id="UP001234178">
    <property type="component" value="Unassembled WGS sequence"/>
</dbReference>
<dbReference type="Pfam" id="PF13903">
    <property type="entry name" value="Claudin_2"/>
    <property type="match status" value="1"/>
</dbReference>
<feature type="transmembrane region" description="Helical" evidence="5">
    <location>
        <begin position="134"/>
        <end position="155"/>
    </location>
</feature>
<feature type="transmembrane region" description="Helical" evidence="5">
    <location>
        <begin position="94"/>
        <end position="122"/>
    </location>
</feature>
<comment type="subcellular location">
    <subcellularLocation>
        <location evidence="1">Membrane</location>
        <topology evidence="1">Multi-pass membrane protein</topology>
    </subcellularLocation>
</comment>
<keyword evidence="7" id="KW-1185">Reference proteome</keyword>
<dbReference type="PANTHER" id="PTHR21284">
    <property type="entry name" value="EG:80H7.2 PROTEIN"/>
    <property type="match status" value="1"/>
</dbReference>
<evidence type="ECO:0000256" key="3">
    <source>
        <dbReference type="ARBA" id="ARBA00022989"/>
    </source>
</evidence>
<keyword evidence="4 5" id="KW-0472">Membrane</keyword>
<evidence type="ECO:0000256" key="5">
    <source>
        <dbReference type="SAM" id="Phobius"/>
    </source>
</evidence>
<evidence type="ECO:0000313" key="6">
    <source>
        <dbReference type="EMBL" id="KAK4010908.1"/>
    </source>
</evidence>
<evidence type="ECO:0000256" key="4">
    <source>
        <dbReference type="ARBA" id="ARBA00023136"/>
    </source>
</evidence>
<dbReference type="Gene3D" id="1.20.140.150">
    <property type="match status" value="1"/>
</dbReference>
<protein>
    <recommendedName>
        <fullName evidence="8">Claudin domain-containing protein</fullName>
    </recommendedName>
</protein>
<accession>A0ABQ9ZDE1</accession>
<feature type="transmembrane region" description="Helical" evidence="5">
    <location>
        <begin position="175"/>
        <end position="194"/>
    </location>
</feature>
<name>A0ABQ9ZDE1_9CRUS</name>
<keyword evidence="2 5" id="KW-0812">Transmembrane</keyword>
<gene>
    <name evidence="6" type="ORF">OUZ56_020031</name>
</gene>
<evidence type="ECO:0000256" key="1">
    <source>
        <dbReference type="ARBA" id="ARBA00004141"/>
    </source>
</evidence>
<dbReference type="EMBL" id="JAOYFB010000003">
    <property type="protein sequence ID" value="KAK4010908.1"/>
    <property type="molecule type" value="Genomic_DNA"/>
</dbReference>
<keyword evidence="3 5" id="KW-1133">Transmembrane helix</keyword>